<evidence type="ECO:0000313" key="6">
    <source>
        <dbReference type="Proteomes" id="UP000248480"/>
    </source>
</evidence>
<evidence type="ECO:0000256" key="3">
    <source>
        <dbReference type="ARBA" id="ARBA00069599"/>
    </source>
</evidence>
<feature type="compositionally biased region" description="Basic residues" evidence="4">
    <location>
        <begin position="47"/>
        <end position="57"/>
    </location>
</feature>
<dbReference type="SUPFAM" id="SSF46785">
    <property type="entry name" value="Winged helix' DNA-binding domain"/>
    <property type="match status" value="1"/>
</dbReference>
<dbReference type="CTD" id="55635"/>
<protein>
    <recommendedName>
        <fullName evidence="3">DEP domain-containing protein 1A</fullName>
    </recommendedName>
</protein>
<evidence type="ECO:0000256" key="1">
    <source>
        <dbReference type="ARBA" id="ARBA00022468"/>
    </source>
</evidence>
<dbReference type="Proteomes" id="UP000248480">
    <property type="component" value="Unplaced"/>
</dbReference>
<keyword evidence="6" id="KW-1185">Reference proteome</keyword>
<dbReference type="RefSeq" id="XP_004369102.2">
    <property type="nucleotide sequence ID" value="XM_004369045.3"/>
</dbReference>
<dbReference type="InParanoid" id="A0A2Y9D749"/>
<evidence type="ECO:0000256" key="2">
    <source>
        <dbReference type="ARBA" id="ARBA00055549"/>
    </source>
</evidence>
<dbReference type="GO" id="GO:0005634">
    <property type="term" value="C:nucleus"/>
    <property type="evidence" value="ECO:0007669"/>
    <property type="project" value="TreeGrafter"/>
</dbReference>
<comment type="function">
    <text evidence="2">May be involved in transcriptional regulation as a transcriptional corepressor. The DEPDC1A-ZNF224 complex may play a critical role in bladder carcinogenesis by repressing the transcription of the A20 gene, leading to transport of NF-KB protein into the nucleus, resulting in suppression of apoptosis of bladder cancer cells.</text>
</comment>
<dbReference type="Pfam" id="PF00610">
    <property type="entry name" value="DEP"/>
    <property type="match status" value="1"/>
</dbReference>
<dbReference type="PANTHER" id="PTHR16206">
    <property type="entry name" value="DEP DOMAIN-CONTAINING"/>
    <property type="match status" value="1"/>
</dbReference>
<dbReference type="InterPro" id="IPR008936">
    <property type="entry name" value="Rho_GTPase_activation_prot"/>
</dbReference>
<dbReference type="GO" id="GO:0017053">
    <property type="term" value="C:transcription repressor complex"/>
    <property type="evidence" value="ECO:0007669"/>
    <property type="project" value="TreeGrafter"/>
</dbReference>
<dbReference type="SUPFAM" id="SSF48350">
    <property type="entry name" value="GTPase activation domain, GAP"/>
    <property type="match status" value="1"/>
</dbReference>
<sequence length="967" mass="110007">MDSESANRILLVLAQGTQGSGNGSGTPPLPTPTPPSERRNSTPPRNDRKRAKQRQGSRVKPEPVPWVRPPGGAPSVGPGVPRPEPQDQPVPSYRVSRTDRWRHVTLRPSQSAQLFRVFKSAAGPTVVPGYLRDRESWAAAGSDRPLGPVGEMENRGVPPGPYRATKLWNEVTTSFRAGMPLRKHRQHFKKYGNCFTAGEAVEWLYDLLKNNSNFGPEVTRQQTIQLLRKFLKNHVIEDIKGRWGSENLDDNNQLFRFPTTSPLKSLPRRHPELRKNSVENFSKDKDNTFKLRNLSRRTPKKHGLHSSQENTGEVKREIINEDQENSIDNREISQEDVEEVWRYIILIYLQTVLGVPSLEEVINPRQVIPQYIMYNMTNTSKHGVVILQDKSDDLPHWVLSAMKCLANWPRSNDMNNPTYVGFERDVFRTIADYFLDLPEPLLTFEYYELFVNILVVCGYVTVSHRPSGIHKIQDDPQSSKVLHLNNLNSFKSTECLLLSLLHKDKNKEESDSTEKLQMSDQGFQERCAKKMQLDNLRNRRASANDIMGGSCHNLIGLSSMHALPSNIKPRCYSLEGIIDISDSSSKEVSSVFHQSVLNIEVQKNKQFLESKPKQKSFLNLHSKESFEKPLCVGCKRTSTLTVQDQKELCNVKCKSKQLCRSQSLLLRSSTRKNSYINTPVAEITVKPNHISHLGQDSTSVQTAMESQPGESSTTFSRRLCKSTIELPENSFSPASSMLTGTQSLLQPHLERVAIDALQLCCLLLPPPNRRKLQLLMRMISRMSQNVDMPKLHDAMGTRPLMIHTFSRCVLCCAEEVDLDELLAARLVSFLMDHHQEILQVPSYLQTAVETHLDYLRKGHIKIPGDGLIAPLPTYSYCKQISAKEFDEQKISTSQVAIAELLENIIKNKSLPPKEKRKKLKQFQKEYPLIYQKRFPTTESEAALFGDKPTIKQPMLILRKPKFRSLRY</sequence>
<dbReference type="KEGG" id="tmu:101352414"/>
<proteinExistence type="predicted"/>
<dbReference type="GO" id="GO:0005096">
    <property type="term" value="F:GTPase activator activity"/>
    <property type="evidence" value="ECO:0007669"/>
    <property type="project" value="UniProtKB-KW"/>
</dbReference>
<name>A0A2Y9D749_TRIMA</name>
<dbReference type="InterPro" id="IPR036390">
    <property type="entry name" value="WH_DNA-bd_sf"/>
</dbReference>
<gene>
    <name evidence="7" type="primary">DEPDC1</name>
</gene>
<organism evidence="6 7">
    <name type="scientific">Trichechus manatus latirostris</name>
    <name type="common">Florida manatee</name>
    <dbReference type="NCBI Taxonomy" id="127582"/>
    <lineage>
        <taxon>Eukaryota</taxon>
        <taxon>Metazoa</taxon>
        <taxon>Chordata</taxon>
        <taxon>Craniata</taxon>
        <taxon>Vertebrata</taxon>
        <taxon>Euteleostomi</taxon>
        <taxon>Mammalia</taxon>
        <taxon>Eutheria</taxon>
        <taxon>Afrotheria</taxon>
        <taxon>Sirenia</taxon>
        <taxon>Trichechidae</taxon>
        <taxon>Trichechus</taxon>
    </lineage>
</organism>
<dbReference type="AlphaFoldDB" id="A0A2Y9D749"/>
<dbReference type="FunFam" id="1.10.10.10:FF:000182">
    <property type="entry name" value="DEP domain-containing protein 1B isoform 1"/>
    <property type="match status" value="1"/>
</dbReference>
<evidence type="ECO:0000313" key="7">
    <source>
        <dbReference type="RefSeq" id="XP_004369102.2"/>
    </source>
</evidence>
<dbReference type="SMART" id="SM00049">
    <property type="entry name" value="DEP"/>
    <property type="match status" value="1"/>
</dbReference>
<dbReference type="Gene3D" id="1.10.555.10">
    <property type="entry name" value="Rho GTPase activation protein"/>
    <property type="match status" value="1"/>
</dbReference>
<dbReference type="PROSITE" id="PS50186">
    <property type="entry name" value="DEP"/>
    <property type="match status" value="1"/>
</dbReference>
<dbReference type="PANTHER" id="PTHR16206:SF12">
    <property type="entry name" value="DEP DOMAIN-CONTAINING PROTEIN 1A"/>
    <property type="match status" value="1"/>
</dbReference>
<dbReference type="GO" id="GO:0035556">
    <property type="term" value="P:intracellular signal transduction"/>
    <property type="evidence" value="ECO:0007669"/>
    <property type="project" value="InterPro"/>
</dbReference>
<dbReference type="FunFam" id="1.10.555.10:FF:000038">
    <property type="entry name" value="DEP domain-containing protein 1A isoform X1"/>
    <property type="match status" value="1"/>
</dbReference>
<feature type="region of interest" description="Disordered" evidence="4">
    <location>
        <begin position="1"/>
        <end position="94"/>
    </location>
</feature>
<dbReference type="GeneID" id="101352414"/>
<reference evidence="7" key="1">
    <citation type="submission" date="2025-08" db="UniProtKB">
        <authorList>
            <consortium name="RefSeq"/>
        </authorList>
    </citation>
    <scope>IDENTIFICATION</scope>
</reference>
<dbReference type="CDD" id="cd04405">
    <property type="entry name" value="RhoGAP_BRCC3-like"/>
    <property type="match status" value="1"/>
</dbReference>
<evidence type="ECO:0000256" key="4">
    <source>
        <dbReference type="SAM" id="MobiDB-lite"/>
    </source>
</evidence>
<evidence type="ECO:0000259" key="5">
    <source>
        <dbReference type="PROSITE" id="PS50186"/>
    </source>
</evidence>
<accession>A0A2Y9D749</accession>
<feature type="domain" description="DEP" evidence="5">
    <location>
        <begin position="175"/>
        <end position="259"/>
    </location>
</feature>
<keyword evidence="1" id="KW-0343">GTPase activation</keyword>
<dbReference type="CDD" id="cd04447">
    <property type="entry name" value="DEP_BRCC3"/>
    <property type="match status" value="1"/>
</dbReference>
<dbReference type="STRING" id="127582.A0A2Y9D749"/>
<feature type="compositionally biased region" description="Pro residues" evidence="4">
    <location>
        <begin position="62"/>
        <end position="72"/>
    </location>
</feature>
<dbReference type="FunCoup" id="A0A2Y9D749">
    <property type="interactions" value="859"/>
</dbReference>
<dbReference type="Gene3D" id="1.10.10.10">
    <property type="entry name" value="Winged helix-like DNA-binding domain superfamily/Winged helix DNA-binding domain"/>
    <property type="match status" value="1"/>
</dbReference>
<dbReference type="InterPro" id="IPR000591">
    <property type="entry name" value="DEP_dom"/>
</dbReference>
<dbReference type="InterPro" id="IPR036388">
    <property type="entry name" value="WH-like_DNA-bd_sf"/>
</dbReference>